<dbReference type="PANTHER" id="PTHR38479:SF2">
    <property type="entry name" value="WINGED HELIX DNA-BINDING DOMAIN-CONTAINING PROTEIN"/>
    <property type="match status" value="1"/>
</dbReference>
<dbReference type="EMBL" id="SOFG01000004">
    <property type="protein sequence ID" value="TFB90441.1"/>
    <property type="molecule type" value="Genomic_DNA"/>
</dbReference>
<dbReference type="PANTHER" id="PTHR38479">
    <property type="entry name" value="LMO0824 PROTEIN"/>
    <property type="match status" value="1"/>
</dbReference>
<proteinExistence type="predicted"/>
<dbReference type="Proteomes" id="UP000297608">
    <property type="component" value="Unassembled WGS sequence"/>
</dbReference>
<name>A0ABY2IFW0_9MICO</name>
<dbReference type="RefSeq" id="WP_134532072.1">
    <property type="nucleotide sequence ID" value="NZ_SOFG01000004.1"/>
</dbReference>
<evidence type="ECO:0000313" key="2">
    <source>
        <dbReference type="EMBL" id="TFB90441.1"/>
    </source>
</evidence>
<keyword evidence="3" id="KW-1185">Reference proteome</keyword>
<feature type="compositionally biased region" description="Basic and acidic residues" evidence="1">
    <location>
        <begin position="384"/>
        <end position="393"/>
    </location>
</feature>
<dbReference type="InterPro" id="IPR009351">
    <property type="entry name" value="AlkZ-like"/>
</dbReference>
<dbReference type="GO" id="GO:0003677">
    <property type="term" value="F:DNA binding"/>
    <property type="evidence" value="ECO:0007669"/>
    <property type="project" value="UniProtKB-KW"/>
</dbReference>
<evidence type="ECO:0000256" key="1">
    <source>
        <dbReference type="SAM" id="MobiDB-lite"/>
    </source>
</evidence>
<sequence length="393" mass="41917">MSTRASRSDVLRLRLLSHGLSATATATGGLGGPLAVVERMLAVQAQDLPAASWAIGVRSPGTVAADVTAALDAGSIVRSYPMRGTLHLVPATDVRWLLDLTAERVLSSLETRQRQLGLDATIVASAAVAATDLLSGGRHLSRTPFLAGLRSAGIDPDGQRGYHLIVSLALAGLVAWGPHQDGQPALALLDEWAPVQRRLDRAEGLAEFLMRYLDGHGPATLRDFVAWTQLTVSDARVALAEAGDRLEELEVDGESLLLPVATERGVLGSRPAQRSPVLALPGFDEYLLGYRDRSYVVANEDFPRVVPGLNGIFLPLIVADGRVIGTWRKETTRTRSAGPTVAVEAAPFSTLSARRSTGFARAIRDYSRFTGIPTTVTPPVAPPRRSEHDILNG</sequence>
<gene>
    <name evidence="2" type="ORF">E3O44_02175</name>
</gene>
<accession>A0ABY2IFW0</accession>
<evidence type="ECO:0000313" key="3">
    <source>
        <dbReference type="Proteomes" id="UP000297608"/>
    </source>
</evidence>
<protein>
    <submittedName>
        <fullName evidence="2">Winged helix DNA-binding domain-containing protein</fullName>
    </submittedName>
</protein>
<comment type="caution">
    <text evidence="2">The sequence shown here is derived from an EMBL/GenBank/DDBJ whole genome shotgun (WGS) entry which is preliminary data.</text>
</comment>
<organism evidence="2 3">
    <name type="scientific">Cryobacterium algoricola</name>
    <dbReference type="NCBI Taxonomy" id="1259183"/>
    <lineage>
        <taxon>Bacteria</taxon>
        <taxon>Bacillati</taxon>
        <taxon>Actinomycetota</taxon>
        <taxon>Actinomycetes</taxon>
        <taxon>Micrococcales</taxon>
        <taxon>Microbacteriaceae</taxon>
        <taxon>Cryobacterium</taxon>
    </lineage>
</organism>
<feature type="region of interest" description="Disordered" evidence="1">
    <location>
        <begin position="374"/>
        <end position="393"/>
    </location>
</feature>
<keyword evidence="2" id="KW-0238">DNA-binding</keyword>
<reference evidence="2 3" key="1">
    <citation type="submission" date="2019-03" db="EMBL/GenBank/DDBJ databases">
        <title>Genomics of glacier-inhabiting Cryobacterium strains.</title>
        <authorList>
            <person name="Liu Q."/>
            <person name="Xin Y.-H."/>
        </authorList>
    </citation>
    <scope>NUCLEOTIDE SEQUENCE [LARGE SCALE GENOMIC DNA]</scope>
    <source>
        <strain evidence="2 3">MDB2-B</strain>
    </source>
</reference>
<dbReference type="Pfam" id="PF06224">
    <property type="entry name" value="AlkZ-like"/>
    <property type="match status" value="1"/>
</dbReference>